<protein>
    <recommendedName>
        <fullName evidence="2">TNFR-Cys domain-containing protein</fullName>
    </recommendedName>
</protein>
<feature type="repeat" description="TNFR-Cys" evidence="1">
    <location>
        <begin position="17"/>
        <end position="59"/>
    </location>
</feature>
<reference evidence="3 4" key="1">
    <citation type="journal article" date="2018" name="Nat. Ecol. Evol.">
        <title>Shark genomes provide insights into elasmobranch evolution and the origin of vertebrates.</title>
        <authorList>
            <person name="Hara Y"/>
            <person name="Yamaguchi K"/>
            <person name="Onimaru K"/>
            <person name="Kadota M"/>
            <person name="Koyanagi M"/>
            <person name="Keeley SD"/>
            <person name="Tatsumi K"/>
            <person name="Tanaka K"/>
            <person name="Motone F"/>
            <person name="Kageyama Y"/>
            <person name="Nozu R"/>
            <person name="Adachi N"/>
            <person name="Nishimura O"/>
            <person name="Nakagawa R"/>
            <person name="Tanegashima C"/>
            <person name="Kiyatake I"/>
            <person name="Matsumoto R"/>
            <person name="Murakumo K"/>
            <person name="Nishida K"/>
            <person name="Terakita A"/>
            <person name="Kuratani S"/>
            <person name="Sato K"/>
            <person name="Hyodo S Kuraku.S."/>
        </authorList>
    </citation>
    <scope>NUCLEOTIDE SEQUENCE [LARGE SCALE GENOMIC DNA]</scope>
</reference>
<dbReference type="GO" id="GO:0046642">
    <property type="term" value="P:negative regulation of alpha-beta T cell proliferation"/>
    <property type="evidence" value="ECO:0007669"/>
    <property type="project" value="TreeGrafter"/>
</dbReference>
<comment type="caution">
    <text evidence="3">The sequence shown here is derived from an EMBL/GenBank/DDBJ whole genome shotgun (WGS) entry which is preliminary data.</text>
</comment>
<dbReference type="PANTHER" id="PTHR46838">
    <property type="entry name" value="TUMOR NECROSIS FACTOR RECEPTOR SUPERFAMILY MEMBER 14"/>
    <property type="match status" value="1"/>
</dbReference>
<keyword evidence="1" id="KW-1015">Disulfide bond</keyword>
<dbReference type="EMBL" id="BFAA01024804">
    <property type="protein sequence ID" value="GCB82496.1"/>
    <property type="molecule type" value="Genomic_DNA"/>
</dbReference>
<dbReference type="Gene3D" id="2.10.50.10">
    <property type="entry name" value="Tumor Necrosis Factor Receptor, subunit A, domain 2"/>
    <property type="match status" value="2"/>
</dbReference>
<keyword evidence="4" id="KW-1185">Reference proteome</keyword>
<dbReference type="AlphaFoldDB" id="A0A401QAW8"/>
<dbReference type="PROSITE" id="PS00652">
    <property type="entry name" value="TNFR_NGFR_1"/>
    <property type="match status" value="1"/>
</dbReference>
<dbReference type="GO" id="GO:0050829">
    <property type="term" value="P:defense response to Gram-negative bacterium"/>
    <property type="evidence" value="ECO:0007669"/>
    <property type="project" value="TreeGrafter"/>
</dbReference>
<evidence type="ECO:0000259" key="2">
    <source>
        <dbReference type="PROSITE" id="PS50050"/>
    </source>
</evidence>
<evidence type="ECO:0000313" key="4">
    <source>
        <dbReference type="Proteomes" id="UP000288216"/>
    </source>
</evidence>
<dbReference type="PANTHER" id="PTHR46838:SF1">
    <property type="entry name" value="TUMOR NECROSIS FACTOR RECEPTOR SUPERFAMILY MEMBER 14"/>
    <property type="match status" value="1"/>
</dbReference>
<feature type="non-terminal residue" evidence="3">
    <location>
        <position position="1"/>
    </location>
</feature>
<comment type="caution">
    <text evidence="1">Lacks conserved residue(s) required for the propagation of feature annotation.</text>
</comment>
<dbReference type="Proteomes" id="UP000288216">
    <property type="component" value="Unassembled WGS sequence"/>
</dbReference>
<evidence type="ECO:0000256" key="1">
    <source>
        <dbReference type="PROSITE-ProRule" id="PRU00206"/>
    </source>
</evidence>
<dbReference type="SMART" id="SM00208">
    <property type="entry name" value="TNFR"/>
    <property type="match status" value="1"/>
</dbReference>
<feature type="domain" description="TNFR-Cys" evidence="2">
    <location>
        <begin position="17"/>
        <end position="59"/>
    </location>
</feature>
<evidence type="ECO:0000313" key="3">
    <source>
        <dbReference type="EMBL" id="GCB82496.1"/>
    </source>
</evidence>
<dbReference type="GO" id="GO:2000406">
    <property type="term" value="P:positive regulation of T cell migration"/>
    <property type="evidence" value="ECO:0007669"/>
    <property type="project" value="TreeGrafter"/>
</dbReference>
<organism evidence="3 4">
    <name type="scientific">Scyliorhinus torazame</name>
    <name type="common">Cloudy catshark</name>
    <name type="synonym">Catulus torazame</name>
    <dbReference type="NCBI Taxonomy" id="75743"/>
    <lineage>
        <taxon>Eukaryota</taxon>
        <taxon>Metazoa</taxon>
        <taxon>Chordata</taxon>
        <taxon>Craniata</taxon>
        <taxon>Vertebrata</taxon>
        <taxon>Chondrichthyes</taxon>
        <taxon>Elasmobranchii</taxon>
        <taxon>Galeomorphii</taxon>
        <taxon>Galeoidea</taxon>
        <taxon>Carcharhiniformes</taxon>
        <taxon>Scyliorhinidae</taxon>
        <taxon>Scyliorhinus</taxon>
    </lineage>
</organism>
<sequence length="94" mass="10580">SYVMRDCSPTAETLCVSCRQGEYMDVWNGLMNCLRCSDCDPDYGFKEWQSCTASQPRLCNCADGFYCEKRTDDGGCKSCKRRLICQTGEGTIIT</sequence>
<feature type="non-terminal residue" evidence="3">
    <location>
        <position position="94"/>
    </location>
</feature>
<dbReference type="OMA" id="CSCELGT"/>
<dbReference type="GO" id="GO:0050830">
    <property type="term" value="P:defense response to Gram-positive bacterium"/>
    <property type="evidence" value="ECO:0007669"/>
    <property type="project" value="TreeGrafter"/>
</dbReference>
<accession>A0A401QAW8</accession>
<feature type="disulfide bond" evidence="1">
    <location>
        <begin position="18"/>
        <end position="33"/>
    </location>
</feature>
<name>A0A401QAW8_SCYTO</name>
<proteinExistence type="predicted"/>
<gene>
    <name evidence="3" type="ORF">scyTo_0022915</name>
</gene>
<dbReference type="SUPFAM" id="SSF57586">
    <property type="entry name" value="TNF receptor-like"/>
    <property type="match status" value="2"/>
</dbReference>
<dbReference type="InterPro" id="IPR001368">
    <property type="entry name" value="TNFR/NGFR_Cys_rich_reg"/>
</dbReference>
<dbReference type="OrthoDB" id="10031141at2759"/>
<dbReference type="Pfam" id="PF00020">
    <property type="entry name" value="TNFR_c6"/>
    <property type="match status" value="1"/>
</dbReference>
<dbReference type="GO" id="GO:0009897">
    <property type="term" value="C:external side of plasma membrane"/>
    <property type="evidence" value="ECO:0007669"/>
    <property type="project" value="TreeGrafter"/>
</dbReference>
<dbReference type="PROSITE" id="PS50050">
    <property type="entry name" value="TNFR_NGFR_2"/>
    <property type="match status" value="1"/>
</dbReference>
<dbReference type="GO" id="GO:0002720">
    <property type="term" value="P:positive regulation of cytokine production involved in immune response"/>
    <property type="evidence" value="ECO:0007669"/>
    <property type="project" value="TreeGrafter"/>
</dbReference>